<keyword evidence="15" id="KW-1185">Reference proteome</keyword>
<dbReference type="GO" id="GO:0009306">
    <property type="term" value="P:protein secretion"/>
    <property type="evidence" value="ECO:0007669"/>
    <property type="project" value="InterPro"/>
</dbReference>
<evidence type="ECO:0000256" key="11">
    <source>
        <dbReference type="ARBA" id="ARBA00023225"/>
    </source>
</evidence>
<evidence type="ECO:0000256" key="12">
    <source>
        <dbReference type="ARBA" id="ARBA00025078"/>
    </source>
</evidence>
<evidence type="ECO:0000256" key="3">
    <source>
        <dbReference type="ARBA" id="ARBA00021622"/>
    </source>
</evidence>
<dbReference type="Proteomes" id="UP000244655">
    <property type="component" value="Chromosome"/>
</dbReference>
<dbReference type="GO" id="GO:0005886">
    <property type="term" value="C:plasma membrane"/>
    <property type="evidence" value="ECO:0007669"/>
    <property type="project" value="UniProtKB-SubCell"/>
</dbReference>
<comment type="similarity">
    <text evidence="2 13">Belongs to the type III secretion exporter family.</text>
</comment>
<evidence type="ECO:0000256" key="9">
    <source>
        <dbReference type="ARBA" id="ARBA00022989"/>
    </source>
</evidence>
<evidence type="ECO:0000256" key="2">
    <source>
        <dbReference type="ARBA" id="ARBA00010690"/>
    </source>
</evidence>
<evidence type="ECO:0000256" key="4">
    <source>
        <dbReference type="ARBA" id="ARBA00022448"/>
    </source>
</evidence>
<dbReference type="InterPro" id="IPR029025">
    <property type="entry name" value="T3SS_substrate_exporter_C"/>
</dbReference>
<proteinExistence type="inferred from homology"/>
<evidence type="ECO:0000256" key="1">
    <source>
        <dbReference type="ARBA" id="ARBA00004651"/>
    </source>
</evidence>
<organism evidence="14 15">
    <name type="scientific">Candidatus Borreliella tachyglossi</name>
    <dbReference type="NCBI Taxonomy" id="1964448"/>
    <lineage>
        <taxon>Bacteria</taxon>
        <taxon>Pseudomonadati</taxon>
        <taxon>Spirochaetota</taxon>
        <taxon>Spirochaetia</taxon>
        <taxon>Spirochaetales</taxon>
        <taxon>Borreliaceae</taxon>
        <taxon>Borreliella</taxon>
    </lineage>
</organism>
<evidence type="ECO:0000256" key="6">
    <source>
        <dbReference type="ARBA" id="ARBA00022692"/>
    </source>
</evidence>
<dbReference type="GO" id="GO:0044780">
    <property type="term" value="P:bacterial-type flagellum assembly"/>
    <property type="evidence" value="ECO:0007669"/>
    <property type="project" value="InterPro"/>
</dbReference>
<evidence type="ECO:0000256" key="7">
    <source>
        <dbReference type="ARBA" id="ARBA00022795"/>
    </source>
</evidence>
<keyword evidence="7 13" id="KW-1005">Bacterial flagellum biogenesis</keyword>
<keyword evidence="9 13" id="KW-1133">Transmembrane helix</keyword>
<keyword evidence="6 13" id="KW-0812">Transmembrane</keyword>
<comment type="subcellular location">
    <subcellularLocation>
        <location evidence="1">Cell membrane</location>
        <topology evidence="1">Multi-pass membrane protein</topology>
    </subcellularLocation>
</comment>
<evidence type="ECO:0000256" key="5">
    <source>
        <dbReference type="ARBA" id="ARBA00022475"/>
    </source>
</evidence>
<feature type="transmembrane region" description="Helical" evidence="13">
    <location>
        <begin position="201"/>
        <end position="229"/>
    </location>
</feature>
<evidence type="ECO:0000256" key="13">
    <source>
        <dbReference type="RuleBase" id="RU364091"/>
    </source>
</evidence>
<evidence type="ECO:0000313" key="15">
    <source>
        <dbReference type="Proteomes" id="UP000244655"/>
    </source>
</evidence>
<evidence type="ECO:0000313" key="14">
    <source>
        <dbReference type="EMBL" id="AWG42663.1"/>
    </source>
</evidence>
<dbReference type="OrthoDB" id="9807950at2"/>
<dbReference type="RefSeq" id="WP_108729063.1">
    <property type="nucleotide sequence ID" value="NZ_CP025785.1"/>
</dbReference>
<name>A0A2S1LWI8_9SPIR</name>
<keyword evidence="5 13" id="KW-1003">Cell membrane</keyword>
<dbReference type="NCBIfam" id="TIGR00328">
    <property type="entry name" value="flhB"/>
    <property type="match status" value="1"/>
</dbReference>
<comment type="function">
    <text evidence="12 13">Required for formation of the rod structure in the basal body of the flagellar apparatus. Together with FliI and FliH, may constitute the export apparatus of flagellin.</text>
</comment>
<keyword evidence="4 13" id="KW-0813">Transport</keyword>
<protein>
    <recommendedName>
        <fullName evidence="3 13">Flagellar biosynthetic protein FlhB</fullName>
    </recommendedName>
</protein>
<sequence>MNDQKAFLNKKWYIPLNFFASEDEGRTELPTEQKKHKAREEGQVLKSNEINSAVSLFILFAVFFFMLSYFARDLVSVFTEQASKLPKVMSISIYSLSFAYIRPMLGYMIVFFLISFVVNFFINVIQVGFLITFKPIVPKWERVSPNFSKWIRNSFGSSEAFFNLFKSLSKVAIISLIYYVMLKSNIGKVSKISEYSLEGGISIILSVAYKICFFSIIVLVIISILDYAFQRTRYIENLKMTKEEVKQERKEMEGDPLLRSRMRERMRQILSANLRVTVPQADIVITNPEHFAVAIKWDSNTMWAPRVLAKGQDEIAFIIKQIARESSIPVIENKPLARDLYANVEVNEEIPREYWEIVSKILVKVYSITKNFIRG</sequence>
<feature type="transmembrane region" description="Helical" evidence="13">
    <location>
        <begin position="160"/>
        <end position="181"/>
    </location>
</feature>
<gene>
    <name evidence="13 14" type="primary">flhB</name>
    <name evidence="14" type="ORF">CR532_01410</name>
</gene>
<dbReference type="EMBL" id="CP025785">
    <property type="protein sequence ID" value="AWG42663.1"/>
    <property type="molecule type" value="Genomic_DNA"/>
</dbReference>
<feature type="transmembrane region" description="Helical" evidence="13">
    <location>
        <begin position="107"/>
        <end position="133"/>
    </location>
</feature>
<dbReference type="Gene3D" id="3.40.1690.10">
    <property type="entry name" value="secretion proteins EscU"/>
    <property type="match status" value="1"/>
</dbReference>
<dbReference type="InterPro" id="IPR006135">
    <property type="entry name" value="T3SS_substrate_exporter"/>
</dbReference>
<dbReference type="PRINTS" id="PR00950">
    <property type="entry name" value="TYPE3IMSPROT"/>
</dbReference>
<keyword evidence="14" id="KW-0282">Flagellum</keyword>
<dbReference type="PANTHER" id="PTHR30531">
    <property type="entry name" value="FLAGELLAR BIOSYNTHETIC PROTEIN FLHB"/>
    <property type="match status" value="1"/>
</dbReference>
<feature type="transmembrane region" description="Helical" evidence="13">
    <location>
        <begin position="53"/>
        <end position="72"/>
    </location>
</feature>
<dbReference type="InterPro" id="IPR006136">
    <property type="entry name" value="FlhB"/>
</dbReference>
<keyword evidence="8 13" id="KW-0653">Protein transport</keyword>
<evidence type="ECO:0000256" key="8">
    <source>
        <dbReference type="ARBA" id="ARBA00022927"/>
    </source>
</evidence>
<dbReference type="SUPFAM" id="SSF160544">
    <property type="entry name" value="EscU C-terminal domain-like"/>
    <property type="match status" value="1"/>
</dbReference>
<dbReference type="AlphaFoldDB" id="A0A2S1LWI8"/>
<dbReference type="PANTHER" id="PTHR30531:SF12">
    <property type="entry name" value="FLAGELLAR BIOSYNTHETIC PROTEIN FLHB"/>
    <property type="match status" value="1"/>
</dbReference>
<keyword evidence="14" id="KW-0969">Cilium</keyword>
<accession>A0A2S1LWI8</accession>
<reference evidence="14 15" key="1">
    <citation type="submission" date="2018-01" db="EMBL/GenBank/DDBJ databases">
        <title>Genome sequence of Borrelia tachyglossi.</title>
        <authorList>
            <person name="Gofton A.W."/>
        </authorList>
    </citation>
    <scope>NUCLEOTIDE SEQUENCE [LARGE SCALE GENOMIC DNA]</scope>
    <source>
        <strain evidence="14 15">Bc-F10-1268</strain>
    </source>
</reference>
<keyword evidence="10 13" id="KW-0472">Membrane</keyword>
<keyword evidence="14" id="KW-0966">Cell projection</keyword>
<keyword evidence="11 13" id="KW-1006">Bacterial flagellum protein export</keyword>
<dbReference type="Pfam" id="PF01312">
    <property type="entry name" value="Bac_export_2"/>
    <property type="match status" value="1"/>
</dbReference>
<evidence type="ECO:0000256" key="10">
    <source>
        <dbReference type="ARBA" id="ARBA00023136"/>
    </source>
</evidence>